<keyword evidence="2" id="KW-0472">Membrane</keyword>
<accession>A0A1F8B856</accession>
<evidence type="ECO:0000313" key="5">
    <source>
        <dbReference type="Proteomes" id="UP000176404"/>
    </source>
</evidence>
<keyword evidence="2" id="KW-1133">Transmembrane helix</keyword>
<gene>
    <name evidence="4" type="ORF">A2892_04235</name>
</gene>
<dbReference type="PANTHER" id="PTHR33392:SF6">
    <property type="entry name" value="POLYISOPRENYL-TEICHOIC ACID--PEPTIDOGLYCAN TEICHOIC ACID TRANSFERASE TAGU"/>
    <property type="match status" value="1"/>
</dbReference>
<proteinExistence type="inferred from homology"/>
<name>A0A1F8B856_9BACT</name>
<dbReference type="EMBL" id="MGHD01000007">
    <property type="protein sequence ID" value="OGM60224.1"/>
    <property type="molecule type" value="Genomic_DNA"/>
</dbReference>
<feature type="transmembrane region" description="Helical" evidence="2">
    <location>
        <begin position="12"/>
        <end position="31"/>
    </location>
</feature>
<feature type="domain" description="Cell envelope-related transcriptional attenuator" evidence="3">
    <location>
        <begin position="83"/>
        <end position="286"/>
    </location>
</feature>
<dbReference type="PANTHER" id="PTHR33392">
    <property type="entry name" value="POLYISOPRENYL-TEICHOIC ACID--PEPTIDOGLYCAN TEICHOIC ACID TRANSFERASE TAGU"/>
    <property type="match status" value="1"/>
</dbReference>
<dbReference type="Proteomes" id="UP000176404">
    <property type="component" value="Unassembled WGS sequence"/>
</dbReference>
<protein>
    <recommendedName>
        <fullName evidence="3">Cell envelope-related transcriptional attenuator domain-containing protein</fullName>
    </recommendedName>
</protein>
<dbReference type="STRING" id="1802517.A2892_04235"/>
<dbReference type="InterPro" id="IPR004474">
    <property type="entry name" value="LytR_CpsA_psr"/>
</dbReference>
<evidence type="ECO:0000256" key="1">
    <source>
        <dbReference type="ARBA" id="ARBA00006068"/>
    </source>
</evidence>
<dbReference type="Gene3D" id="3.40.630.190">
    <property type="entry name" value="LCP protein"/>
    <property type="match status" value="1"/>
</dbReference>
<dbReference type="AlphaFoldDB" id="A0A1F8B856"/>
<sequence length="373" mass="42114">MLLRRLKGLLPLVFLLVGVFFTSAYISFWLLSSLNLLAPKEKFKNIQEPKTDKALDSDFLEIVSYNLLLLGYGGAEHEGSYLTDVLMLVHINTSDKKISLTSIPRDLWVEIPLRSDLSEYRKINEAFAIGNDDNKYPLKESQFRGKSGGGNLAKHVVGKVLGIPVNYFVAVDFDGFRKVIDVLGGVEVEVEIPFDDYFYPVKGKENESCGKTSEEIANLTRTLSGFELEKEFKCRYEHLHFDKGKILMDGEMALRFVRSRHSETQGGDFSRSVRQQALLLAVGKKALSLGALNNISSFIRQFEGLVKYEIDEDEITSILREIDDILDYKIVPINLSEDNVLTFGKSDSGQFILFPKEGIGSWEGVQKFIKDKI</sequence>
<keyword evidence="2" id="KW-0812">Transmembrane</keyword>
<comment type="similarity">
    <text evidence="1">Belongs to the LytR/CpsA/Psr (LCP) family.</text>
</comment>
<comment type="caution">
    <text evidence="4">The sequence shown here is derived from an EMBL/GenBank/DDBJ whole genome shotgun (WGS) entry which is preliminary data.</text>
</comment>
<evidence type="ECO:0000256" key="2">
    <source>
        <dbReference type="SAM" id="Phobius"/>
    </source>
</evidence>
<organism evidence="4 5">
    <name type="scientific">Candidatus Woesebacteria bacterium RIFCSPLOWO2_01_FULL_39_10b</name>
    <dbReference type="NCBI Taxonomy" id="1802517"/>
    <lineage>
        <taxon>Bacteria</taxon>
        <taxon>Candidatus Woeseibacteriota</taxon>
    </lineage>
</organism>
<dbReference type="Pfam" id="PF03816">
    <property type="entry name" value="LytR_cpsA_psr"/>
    <property type="match status" value="1"/>
</dbReference>
<dbReference type="InterPro" id="IPR050922">
    <property type="entry name" value="LytR/CpsA/Psr_CW_biosynth"/>
</dbReference>
<evidence type="ECO:0000259" key="3">
    <source>
        <dbReference type="Pfam" id="PF03816"/>
    </source>
</evidence>
<evidence type="ECO:0000313" key="4">
    <source>
        <dbReference type="EMBL" id="OGM60224.1"/>
    </source>
</evidence>
<reference evidence="4 5" key="1">
    <citation type="journal article" date="2016" name="Nat. Commun.">
        <title>Thousands of microbial genomes shed light on interconnected biogeochemical processes in an aquifer system.</title>
        <authorList>
            <person name="Anantharaman K."/>
            <person name="Brown C.T."/>
            <person name="Hug L.A."/>
            <person name="Sharon I."/>
            <person name="Castelle C.J."/>
            <person name="Probst A.J."/>
            <person name="Thomas B.C."/>
            <person name="Singh A."/>
            <person name="Wilkins M.J."/>
            <person name="Karaoz U."/>
            <person name="Brodie E.L."/>
            <person name="Williams K.H."/>
            <person name="Hubbard S.S."/>
            <person name="Banfield J.F."/>
        </authorList>
    </citation>
    <scope>NUCLEOTIDE SEQUENCE [LARGE SCALE GENOMIC DNA]</scope>
</reference>